<accession>A0A1Z3N5F1</accession>
<sequence length="348" mass="37286">MSFTDKKLEIAIVGFAIVMVGGMSYLLKSPVQNVMKELEVVYEMPRPKSILAALFDLGDREISRDYKNPFEKKKADAKKADAQAATQKPAAAKTAAKKKENSKAPTEIKKPSVEVNVVGADETRANLGEDITVGDGNGNNQIAEDTSGNNKQAEPNKSTLSGDQWRALLQAQPTKENVAKLIAAYEAKEVDDQTFYTIVTDLLRGNKSETQLLGLMALKGAYSAKSFAVAAQYHDSLAPEVQTQVQSYMMTYAASGRLPYLMSALQTNSPEVVTAATQVVMQGYAAAKTGTNLSDPRGSRGDVVANSVESYSKFVPIFQQLAQSQDSEIAGLASAALSQIQTAAVASL</sequence>
<feature type="region of interest" description="Disordered" evidence="1">
    <location>
        <begin position="71"/>
        <end position="110"/>
    </location>
</feature>
<reference evidence="3 4" key="1">
    <citation type="submission" date="2017-04" db="EMBL/GenBank/DDBJ databases">
        <title>Whole genome sequence of Bdellovibrio bacteriovorus strain SSB218315.</title>
        <authorList>
            <person name="Oyedara O."/>
            <person name="Rodriguez-Perez M.A."/>
        </authorList>
    </citation>
    <scope>NUCLEOTIDE SEQUENCE [LARGE SCALE GENOMIC DNA]</scope>
    <source>
        <strain evidence="3 4">SSB218315</strain>
    </source>
</reference>
<proteinExistence type="predicted"/>
<evidence type="ECO:0000313" key="3">
    <source>
        <dbReference type="EMBL" id="ASD62617.1"/>
    </source>
</evidence>
<dbReference type="Proteomes" id="UP000197003">
    <property type="component" value="Chromosome"/>
</dbReference>
<dbReference type="AlphaFoldDB" id="A0A1Z3N5F1"/>
<evidence type="ECO:0000256" key="2">
    <source>
        <dbReference type="SAM" id="Phobius"/>
    </source>
</evidence>
<gene>
    <name evidence="3" type="ORF">B9G79_03035</name>
</gene>
<dbReference type="EMBL" id="CP020946">
    <property type="protein sequence ID" value="ASD62617.1"/>
    <property type="molecule type" value="Genomic_DNA"/>
</dbReference>
<feature type="compositionally biased region" description="Low complexity" evidence="1">
    <location>
        <begin position="82"/>
        <end position="94"/>
    </location>
</feature>
<keyword evidence="2" id="KW-0812">Transmembrane</keyword>
<dbReference type="RefSeq" id="WP_088564244.1">
    <property type="nucleotide sequence ID" value="NZ_CP020946.1"/>
</dbReference>
<dbReference type="OrthoDB" id="5289761at2"/>
<feature type="transmembrane region" description="Helical" evidence="2">
    <location>
        <begin position="7"/>
        <end position="27"/>
    </location>
</feature>
<feature type="compositionally biased region" description="Basic and acidic residues" evidence="1">
    <location>
        <begin position="97"/>
        <end position="110"/>
    </location>
</feature>
<protein>
    <submittedName>
        <fullName evidence="3">Uncharacterized protein</fullName>
    </submittedName>
</protein>
<evidence type="ECO:0000256" key="1">
    <source>
        <dbReference type="SAM" id="MobiDB-lite"/>
    </source>
</evidence>
<feature type="region of interest" description="Disordered" evidence="1">
    <location>
        <begin position="128"/>
        <end position="160"/>
    </location>
</feature>
<organism evidence="3 4">
    <name type="scientific">Bdellovibrio bacteriovorus</name>
    <dbReference type="NCBI Taxonomy" id="959"/>
    <lineage>
        <taxon>Bacteria</taxon>
        <taxon>Pseudomonadati</taxon>
        <taxon>Bdellovibrionota</taxon>
        <taxon>Bdellovibrionia</taxon>
        <taxon>Bdellovibrionales</taxon>
        <taxon>Pseudobdellovibrionaceae</taxon>
        <taxon>Bdellovibrio</taxon>
    </lineage>
</organism>
<keyword evidence="2" id="KW-0472">Membrane</keyword>
<feature type="compositionally biased region" description="Polar residues" evidence="1">
    <location>
        <begin position="138"/>
        <end position="160"/>
    </location>
</feature>
<keyword evidence="2" id="KW-1133">Transmembrane helix</keyword>
<name>A0A1Z3N5F1_BDEBC</name>
<feature type="compositionally biased region" description="Basic and acidic residues" evidence="1">
    <location>
        <begin position="71"/>
        <end position="81"/>
    </location>
</feature>
<evidence type="ECO:0000313" key="4">
    <source>
        <dbReference type="Proteomes" id="UP000197003"/>
    </source>
</evidence>